<evidence type="ECO:0000313" key="10">
    <source>
        <dbReference type="EMBL" id="SAM09833.1"/>
    </source>
</evidence>
<feature type="signal peptide" evidence="8">
    <location>
        <begin position="1"/>
        <end position="21"/>
    </location>
</feature>
<proteinExistence type="inferred from homology"/>
<dbReference type="Pfam" id="PF00082">
    <property type="entry name" value="Peptidase_S8"/>
    <property type="match status" value="1"/>
</dbReference>
<dbReference type="PANTHER" id="PTHR43806">
    <property type="entry name" value="PEPTIDASE S8"/>
    <property type="match status" value="1"/>
</dbReference>
<dbReference type="PRINTS" id="PR00723">
    <property type="entry name" value="SUBTILISIN"/>
</dbReference>
<dbReference type="GO" id="GO:0004252">
    <property type="term" value="F:serine-type endopeptidase activity"/>
    <property type="evidence" value="ECO:0007669"/>
    <property type="project" value="UniProtKB-UniRule"/>
</dbReference>
<organism evidence="10">
    <name type="scientific">Absidia glauca</name>
    <name type="common">Pin mould</name>
    <dbReference type="NCBI Taxonomy" id="4829"/>
    <lineage>
        <taxon>Eukaryota</taxon>
        <taxon>Fungi</taxon>
        <taxon>Fungi incertae sedis</taxon>
        <taxon>Mucoromycota</taxon>
        <taxon>Mucoromycotina</taxon>
        <taxon>Mucoromycetes</taxon>
        <taxon>Mucorales</taxon>
        <taxon>Cunninghamellaceae</taxon>
        <taxon>Absidia</taxon>
    </lineage>
</organism>
<keyword evidence="11" id="KW-1185">Reference proteome</keyword>
<feature type="compositionally biased region" description="Low complexity" evidence="7">
    <location>
        <begin position="458"/>
        <end position="471"/>
    </location>
</feature>
<dbReference type="InterPro" id="IPR000209">
    <property type="entry name" value="Peptidase_S8/S53_dom"/>
</dbReference>
<feature type="compositionally biased region" description="Low complexity" evidence="7">
    <location>
        <begin position="147"/>
        <end position="156"/>
    </location>
</feature>
<comment type="similarity">
    <text evidence="1 5 6">Belongs to the peptidase S8 family.</text>
</comment>
<dbReference type="GO" id="GO:0005615">
    <property type="term" value="C:extracellular space"/>
    <property type="evidence" value="ECO:0007669"/>
    <property type="project" value="TreeGrafter"/>
</dbReference>
<evidence type="ECO:0000256" key="8">
    <source>
        <dbReference type="SAM" id="SignalP"/>
    </source>
</evidence>
<feature type="active site" description="Charge relay system" evidence="5">
    <location>
        <position position="234"/>
    </location>
</feature>
<keyword evidence="2 5" id="KW-0645">Protease</keyword>
<dbReference type="GO" id="GO:0006508">
    <property type="term" value="P:proteolysis"/>
    <property type="evidence" value="ECO:0007669"/>
    <property type="project" value="UniProtKB-KW"/>
</dbReference>
<dbReference type="FunFam" id="3.40.50.200:FF:000007">
    <property type="entry name" value="Subtilisin-like serine protease"/>
    <property type="match status" value="1"/>
</dbReference>
<dbReference type="InterPro" id="IPR036852">
    <property type="entry name" value="Peptidase_S8/S53_dom_sf"/>
</dbReference>
<evidence type="ECO:0000256" key="7">
    <source>
        <dbReference type="SAM" id="MobiDB-lite"/>
    </source>
</evidence>
<dbReference type="InParanoid" id="A0A163KPL7"/>
<feature type="region of interest" description="Disordered" evidence="7">
    <location>
        <begin position="458"/>
        <end position="552"/>
    </location>
</feature>
<reference evidence="10" key="1">
    <citation type="submission" date="2016-04" db="EMBL/GenBank/DDBJ databases">
        <authorList>
            <person name="Evans L.H."/>
            <person name="Alamgir A."/>
            <person name="Owens N."/>
            <person name="Weber N.D."/>
            <person name="Virtaneva K."/>
            <person name="Barbian K."/>
            <person name="Babar A."/>
            <person name="Rosenke K."/>
        </authorList>
    </citation>
    <scope>NUCLEOTIDE SEQUENCE [LARGE SCALE GENOMIC DNA]</scope>
    <source>
        <strain evidence="10">CBS 101.48</strain>
    </source>
</reference>
<dbReference type="PROSITE" id="PS00137">
    <property type="entry name" value="SUBTILASE_HIS"/>
    <property type="match status" value="1"/>
</dbReference>
<gene>
    <name evidence="10" type="primary">ABSGL_15542.1 scaffold 17607</name>
</gene>
<dbReference type="STRING" id="4829.A0A163KPL7"/>
<dbReference type="EMBL" id="LT555210">
    <property type="protein sequence ID" value="SAM09833.1"/>
    <property type="molecule type" value="Genomic_DNA"/>
</dbReference>
<dbReference type="Proteomes" id="UP000078561">
    <property type="component" value="Unassembled WGS sequence"/>
</dbReference>
<dbReference type="InterPro" id="IPR034193">
    <property type="entry name" value="PCSK9_ProteinaseK-like"/>
</dbReference>
<dbReference type="SUPFAM" id="SSF52743">
    <property type="entry name" value="Subtilisin-like"/>
    <property type="match status" value="1"/>
</dbReference>
<dbReference type="OrthoDB" id="206201at2759"/>
<dbReference type="PROSITE" id="PS00136">
    <property type="entry name" value="SUBTILASE_ASP"/>
    <property type="match status" value="1"/>
</dbReference>
<feature type="region of interest" description="Disordered" evidence="7">
    <location>
        <begin position="146"/>
        <end position="169"/>
    </location>
</feature>
<evidence type="ECO:0000256" key="2">
    <source>
        <dbReference type="ARBA" id="ARBA00022670"/>
    </source>
</evidence>
<feature type="chain" id="PRO_5007843727" description="Peptidase S8/S53 domain-containing protein" evidence="8">
    <location>
        <begin position="22"/>
        <end position="552"/>
    </location>
</feature>
<dbReference type="InterPro" id="IPR023828">
    <property type="entry name" value="Peptidase_S8_Ser-AS"/>
</dbReference>
<dbReference type="InterPro" id="IPR050131">
    <property type="entry name" value="Peptidase_S8_subtilisin-like"/>
</dbReference>
<feature type="compositionally biased region" description="Basic residues" evidence="7">
    <location>
        <begin position="472"/>
        <end position="509"/>
    </location>
</feature>
<evidence type="ECO:0000259" key="9">
    <source>
        <dbReference type="Pfam" id="PF00082"/>
    </source>
</evidence>
<dbReference type="AlphaFoldDB" id="A0A163KPL7"/>
<evidence type="ECO:0000256" key="5">
    <source>
        <dbReference type="PROSITE-ProRule" id="PRU01240"/>
    </source>
</evidence>
<evidence type="ECO:0000256" key="1">
    <source>
        <dbReference type="ARBA" id="ARBA00011073"/>
    </source>
</evidence>
<dbReference type="PROSITE" id="PS51892">
    <property type="entry name" value="SUBTILASE"/>
    <property type="match status" value="1"/>
</dbReference>
<evidence type="ECO:0000256" key="6">
    <source>
        <dbReference type="RuleBase" id="RU003355"/>
    </source>
</evidence>
<keyword evidence="4 5" id="KW-0720">Serine protease</keyword>
<feature type="active site" description="Charge relay system" evidence="5">
    <location>
        <position position="201"/>
    </location>
</feature>
<dbReference type="InterPro" id="IPR022398">
    <property type="entry name" value="Peptidase_S8_His-AS"/>
</dbReference>
<dbReference type="InterPro" id="IPR023827">
    <property type="entry name" value="Peptidase_S8_Asp-AS"/>
</dbReference>
<dbReference type="OMA" id="ILEETHW"/>
<keyword evidence="8" id="KW-0732">Signal</keyword>
<accession>A0A163KPL7</accession>
<evidence type="ECO:0000256" key="4">
    <source>
        <dbReference type="ARBA" id="ARBA00022825"/>
    </source>
</evidence>
<keyword evidence="3 5" id="KW-0378">Hydrolase</keyword>
<feature type="compositionally biased region" description="Polar residues" evidence="7">
    <location>
        <begin position="159"/>
        <end position="168"/>
    </location>
</feature>
<sequence length="552" mass="58757">MYFKPLTFLFCLFYITLFVNATNHTQPAVSKNQRYIIQLKPSTDIGHFIPNLLKDIFDLIGDVIGDLLDDATHLDKRTNPVHVFDTFDIDGSFKAISTKIEKHSLLGAMLKHFDDIVAIVPDDVIQFDLPKPSSLHRRYYMRTVAPKNSSSTSSKKSNGHISKQTNAPWNLARISQRKSNPKSPYVYPENAGHGVRVYVIDDGLNKDHHDFNGRASWGFSAIGNDTATRIGGGHGTHVSGIIAGKEYGVAKNATVVSVQVLGKNGQGTVSSLLTGLQWVVKDAKKHGKKSLVNMSLGIPSIAPSADTLDQAITAAAKGGLPIIVAAGNSASDACDVVPAGNPNVYTVAASDKTDTLDPRSCYGKCVSITAPGINVESDYIGGTNATAVMSGTSMAAPHITGIAALILQDLHNPTPKALFAALTSLATKGAIKENRPHTVNLLAFNGAGQSIDKATAAATTTTTTKKQPTKTASKKKPSSTKKPSKTASKKKPSPTKKPSKTTTKKHSPTKKPSNTTSKKHSSTKKPSKTASKKSSSTTTKKHTATKKPSSKD</sequence>
<dbReference type="InterPro" id="IPR015500">
    <property type="entry name" value="Peptidase_S8_subtilisin-rel"/>
</dbReference>
<dbReference type="CDD" id="cd04077">
    <property type="entry name" value="Peptidases_S8_PCSK9_ProteinaseK_like"/>
    <property type="match status" value="1"/>
</dbReference>
<name>A0A163KPL7_ABSGL</name>
<feature type="domain" description="Peptidase S8/S53" evidence="9">
    <location>
        <begin position="192"/>
        <end position="429"/>
    </location>
</feature>
<protein>
    <recommendedName>
        <fullName evidence="9">Peptidase S8/S53 domain-containing protein</fullName>
    </recommendedName>
</protein>
<feature type="active site" description="Charge relay system" evidence="5">
    <location>
        <position position="393"/>
    </location>
</feature>
<dbReference type="PROSITE" id="PS00138">
    <property type="entry name" value="SUBTILASE_SER"/>
    <property type="match status" value="1"/>
</dbReference>
<evidence type="ECO:0000313" key="11">
    <source>
        <dbReference type="Proteomes" id="UP000078561"/>
    </source>
</evidence>
<dbReference type="Gene3D" id="3.40.50.200">
    <property type="entry name" value="Peptidase S8/S53 domain"/>
    <property type="match status" value="1"/>
</dbReference>
<feature type="compositionally biased region" description="Basic residues" evidence="7">
    <location>
        <begin position="517"/>
        <end position="531"/>
    </location>
</feature>
<evidence type="ECO:0000256" key="3">
    <source>
        <dbReference type="ARBA" id="ARBA00022801"/>
    </source>
</evidence>
<dbReference type="PANTHER" id="PTHR43806:SF66">
    <property type="entry name" value="SERIN ENDOPEPTIDASE"/>
    <property type="match status" value="1"/>
</dbReference>